<feature type="transmembrane region" description="Helical" evidence="6">
    <location>
        <begin position="330"/>
        <end position="352"/>
    </location>
</feature>
<evidence type="ECO:0000256" key="3">
    <source>
        <dbReference type="ARBA" id="ARBA00023125"/>
    </source>
</evidence>
<keyword evidence="9" id="KW-1185">Reference proteome</keyword>
<dbReference type="GO" id="GO:0004803">
    <property type="term" value="F:transposase activity"/>
    <property type="evidence" value="ECO:0007669"/>
    <property type="project" value="InterPro"/>
</dbReference>
<keyword evidence="3" id="KW-0238">DNA-binding</keyword>
<keyword evidence="6" id="KW-0472">Membrane</keyword>
<dbReference type="SUPFAM" id="SSF53098">
    <property type="entry name" value="Ribonuclease H-like"/>
    <property type="match status" value="1"/>
</dbReference>
<keyword evidence="6" id="KW-1133">Transmembrane helix</keyword>
<dbReference type="InterPro" id="IPR002559">
    <property type="entry name" value="Transposase_11"/>
</dbReference>
<gene>
    <name evidence="8" type="ORF">IQ260_09490</name>
</gene>
<evidence type="ECO:0000256" key="2">
    <source>
        <dbReference type="ARBA" id="ARBA00022578"/>
    </source>
</evidence>
<feature type="compositionally biased region" description="Basic residues" evidence="5">
    <location>
        <begin position="421"/>
        <end position="442"/>
    </location>
</feature>
<comment type="similarity">
    <text evidence="1">Belongs to the transposase 11 family.</text>
</comment>
<evidence type="ECO:0000313" key="9">
    <source>
        <dbReference type="Proteomes" id="UP000615026"/>
    </source>
</evidence>
<comment type="caution">
    <text evidence="8">The sequence shown here is derived from an EMBL/GenBank/DDBJ whole genome shotgun (WGS) entry which is preliminary data.</text>
</comment>
<evidence type="ECO:0000256" key="6">
    <source>
        <dbReference type="SAM" id="Phobius"/>
    </source>
</evidence>
<accession>A0A928X3X3</accession>
<keyword evidence="4" id="KW-0233">DNA recombination</keyword>
<feature type="region of interest" description="Disordered" evidence="5">
    <location>
        <begin position="420"/>
        <end position="460"/>
    </location>
</feature>
<dbReference type="GO" id="GO:0006313">
    <property type="term" value="P:DNA transposition"/>
    <property type="evidence" value="ECO:0007669"/>
    <property type="project" value="InterPro"/>
</dbReference>
<evidence type="ECO:0000313" key="8">
    <source>
        <dbReference type="EMBL" id="MBE9066886.1"/>
    </source>
</evidence>
<feature type="domain" description="Transposase IS4-like" evidence="7">
    <location>
        <begin position="161"/>
        <end position="347"/>
    </location>
</feature>
<name>A0A928X3X3_LEPEC</name>
<keyword evidence="2" id="KW-0815">Transposition</keyword>
<evidence type="ECO:0000256" key="4">
    <source>
        <dbReference type="ARBA" id="ARBA00023172"/>
    </source>
</evidence>
<dbReference type="AlphaFoldDB" id="A0A928X3X3"/>
<dbReference type="PANTHER" id="PTHR33258">
    <property type="entry name" value="TRANSPOSASE INSL FOR INSERTION SEQUENCE ELEMENT IS186A-RELATED"/>
    <property type="match status" value="1"/>
</dbReference>
<dbReference type="GO" id="GO:0003677">
    <property type="term" value="F:DNA binding"/>
    <property type="evidence" value="ECO:0007669"/>
    <property type="project" value="UniProtKB-KW"/>
</dbReference>
<dbReference type="InterPro" id="IPR047952">
    <property type="entry name" value="Transpos_IS4"/>
</dbReference>
<dbReference type="RefSeq" id="WP_193992863.1">
    <property type="nucleotide sequence ID" value="NZ_JADEXP010000063.1"/>
</dbReference>
<dbReference type="Proteomes" id="UP000615026">
    <property type="component" value="Unassembled WGS sequence"/>
</dbReference>
<evidence type="ECO:0000259" key="7">
    <source>
        <dbReference type="Pfam" id="PF01609"/>
    </source>
</evidence>
<evidence type="ECO:0000256" key="5">
    <source>
        <dbReference type="SAM" id="MobiDB-lite"/>
    </source>
</evidence>
<dbReference type="NCBIfam" id="NF033592">
    <property type="entry name" value="transpos_IS4_1"/>
    <property type="match status" value="1"/>
</dbReference>
<organism evidence="8 9">
    <name type="scientific">Leptolyngbya cf. ectocarpi LEGE 11479</name>
    <dbReference type="NCBI Taxonomy" id="1828722"/>
    <lineage>
        <taxon>Bacteria</taxon>
        <taxon>Bacillati</taxon>
        <taxon>Cyanobacteriota</taxon>
        <taxon>Cyanophyceae</taxon>
        <taxon>Leptolyngbyales</taxon>
        <taxon>Leptolyngbyaceae</taxon>
        <taxon>Leptolyngbya group</taxon>
        <taxon>Leptolyngbya</taxon>
    </lineage>
</organism>
<dbReference type="PANTHER" id="PTHR33258:SF1">
    <property type="entry name" value="TRANSPOSASE INSL FOR INSERTION SEQUENCE ELEMENT IS186A-RELATED"/>
    <property type="match status" value="1"/>
</dbReference>
<keyword evidence="6" id="KW-0812">Transmembrane</keyword>
<proteinExistence type="inferred from homology"/>
<sequence>MILGEVFERFIAESPLSVMLRVILEQSLPSEEIDELFAQEAQDQYERTLLFSTVVTLMSLVVCGISPSINAAYQANAKGIGVSVQSVYNKLNGLEPQIIEALVRHGVRKAQALIERLGGALDPLVPGYRIKIIDGNHLASTDRRLDVLRSQGSAPLPGHALVILDPRLQLAIEVFACEDGHAQERALLGRVLATVVRGDLWIADRNFCTLGFLGGLHSRAACFVIRQHGNLPWSPLSELEAQGDSDTGSVFEQTVQVVINETIQLSLRRIVVRLTQPIRAGETELAILSNLPQTDASAIQIAGLYQRRWRIERLFQILDQCFRGEIDTLAYPRAALFGFCMALICYNVLAVIKAAMRSVHGTGKIEAGISNYYLADEIRRVYDGMMIAIPPAQWQPLAYLDEAQTVELLQQLAEHMDLSKFRSHPRGKKKKVSKPKPPKNKPHVSTARLLAQNREPKKSP</sequence>
<dbReference type="InterPro" id="IPR012337">
    <property type="entry name" value="RNaseH-like_sf"/>
</dbReference>
<reference evidence="8" key="1">
    <citation type="submission" date="2020-10" db="EMBL/GenBank/DDBJ databases">
        <authorList>
            <person name="Castelo-Branco R."/>
            <person name="Eusebio N."/>
            <person name="Adriana R."/>
            <person name="Vieira A."/>
            <person name="Brugerolle De Fraissinette N."/>
            <person name="Rezende De Castro R."/>
            <person name="Schneider M.P."/>
            <person name="Vasconcelos V."/>
            <person name="Leao P.N."/>
        </authorList>
    </citation>
    <scope>NUCLEOTIDE SEQUENCE</scope>
    <source>
        <strain evidence="8">LEGE 11479</strain>
    </source>
</reference>
<evidence type="ECO:0000256" key="1">
    <source>
        <dbReference type="ARBA" id="ARBA00010075"/>
    </source>
</evidence>
<dbReference type="EMBL" id="JADEXP010000063">
    <property type="protein sequence ID" value="MBE9066886.1"/>
    <property type="molecule type" value="Genomic_DNA"/>
</dbReference>
<dbReference type="Pfam" id="PF01609">
    <property type="entry name" value="DDE_Tnp_1"/>
    <property type="match status" value="1"/>
</dbReference>
<protein>
    <submittedName>
        <fullName evidence="8">IS4 family transposase</fullName>
    </submittedName>
</protein>